<comment type="caution">
    <text evidence="1">The sequence shown here is derived from an EMBL/GenBank/DDBJ whole genome shotgun (WGS) entry which is preliminary data.</text>
</comment>
<proteinExistence type="predicted"/>
<name>A0ACC2JFF9_9PEZI</name>
<sequence>MQTLDQSLNTISFELSVAPKNTACYLEEAPPTDPLHARARELLTENGILGQYETALELLADRFAPKAGAGKVVTSLLWPFNKKQTEEILDTIERLKSLLLIDFQIDHFKLSQAIKEETESIYSVNDIKSRQVEGTGMWFLESKEFYDWMKGVNNTLFCPGIPGAGKTILSSLVINHLQKTRDQLGAGVACLYCNHKEDKDRKVIDSVSSLLRQLVEESLRTLAVVQTLYKTHKEKKRNPP</sequence>
<gene>
    <name evidence="1" type="ORF">O1611_g7556</name>
</gene>
<keyword evidence="2" id="KW-1185">Reference proteome</keyword>
<accession>A0ACC2JFF9</accession>
<dbReference type="Proteomes" id="UP001153332">
    <property type="component" value="Unassembled WGS sequence"/>
</dbReference>
<protein>
    <submittedName>
        <fullName evidence="1">Uncharacterized protein</fullName>
    </submittedName>
</protein>
<organism evidence="1 2">
    <name type="scientific">Lasiodiplodia mahajangana</name>
    <dbReference type="NCBI Taxonomy" id="1108764"/>
    <lineage>
        <taxon>Eukaryota</taxon>
        <taxon>Fungi</taxon>
        <taxon>Dikarya</taxon>
        <taxon>Ascomycota</taxon>
        <taxon>Pezizomycotina</taxon>
        <taxon>Dothideomycetes</taxon>
        <taxon>Dothideomycetes incertae sedis</taxon>
        <taxon>Botryosphaeriales</taxon>
        <taxon>Botryosphaeriaceae</taxon>
        <taxon>Lasiodiplodia</taxon>
    </lineage>
</organism>
<dbReference type="EMBL" id="JAPUUL010002030">
    <property type="protein sequence ID" value="KAJ8126084.1"/>
    <property type="molecule type" value="Genomic_DNA"/>
</dbReference>
<evidence type="ECO:0000313" key="1">
    <source>
        <dbReference type="EMBL" id="KAJ8126084.1"/>
    </source>
</evidence>
<reference evidence="1" key="1">
    <citation type="submission" date="2022-12" db="EMBL/GenBank/DDBJ databases">
        <title>Genome Sequence of Lasiodiplodia mahajangana.</title>
        <authorList>
            <person name="Buettner E."/>
        </authorList>
    </citation>
    <scope>NUCLEOTIDE SEQUENCE</scope>
    <source>
        <strain evidence="1">VT137</strain>
    </source>
</reference>
<evidence type="ECO:0000313" key="2">
    <source>
        <dbReference type="Proteomes" id="UP001153332"/>
    </source>
</evidence>